<evidence type="ECO:0000256" key="1">
    <source>
        <dbReference type="ARBA" id="ARBA00009981"/>
    </source>
</evidence>
<dbReference type="Pfam" id="PF02604">
    <property type="entry name" value="PhdYeFM_antitox"/>
    <property type="match status" value="1"/>
</dbReference>
<gene>
    <name evidence="3" type="ORF">GCM10023217_12700</name>
</gene>
<comment type="similarity">
    <text evidence="1 2">Belongs to the phD/YefM antitoxin family.</text>
</comment>
<dbReference type="SUPFAM" id="SSF143120">
    <property type="entry name" value="YefM-like"/>
    <property type="match status" value="1"/>
</dbReference>
<dbReference type="InterPro" id="IPR006442">
    <property type="entry name" value="Antitoxin_Phd/YefM"/>
</dbReference>
<dbReference type="EMBL" id="BAABIE010000004">
    <property type="protein sequence ID" value="GAA4745107.1"/>
    <property type="molecule type" value="Genomic_DNA"/>
</dbReference>
<protein>
    <recommendedName>
        <fullName evidence="2">Antitoxin</fullName>
    </recommendedName>
</protein>
<organism evidence="3 4">
    <name type="scientific">Gordonia alkaliphila</name>
    <dbReference type="NCBI Taxonomy" id="1053547"/>
    <lineage>
        <taxon>Bacteria</taxon>
        <taxon>Bacillati</taxon>
        <taxon>Actinomycetota</taxon>
        <taxon>Actinomycetes</taxon>
        <taxon>Mycobacteriales</taxon>
        <taxon>Gordoniaceae</taxon>
        <taxon>Gordonia</taxon>
    </lineage>
</organism>
<evidence type="ECO:0000256" key="2">
    <source>
        <dbReference type="RuleBase" id="RU362080"/>
    </source>
</evidence>
<reference evidence="4" key="1">
    <citation type="journal article" date="2019" name="Int. J. Syst. Evol. Microbiol.">
        <title>The Global Catalogue of Microorganisms (GCM) 10K type strain sequencing project: providing services to taxonomists for standard genome sequencing and annotation.</title>
        <authorList>
            <consortium name="The Broad Institute Genomics Platform"/>
            <consortium name="The Broad Institute Genome Sequencing Center for Infectious Disease"/>
            <person name="Wu L."/>
            <person name="Ma J."/>
        </authorList>
    </citation>
    <scope>NUCLEOTIDE SEQUENCE [LARGE SCALE GENOMIC DNA]</scope>
    <source>
        <strain evidence="4">JCM 18077</strain>
    </source>
</reference>
<name>A0ABP8Z340_9ACTN</name>
<dbReference type="Proteomes" id="UP001500822">
    <property type="component" value="Unassembled WGS sequence"/>
</dbReference>
<accession>A0ABP8Z340</accession>
<dbReference type="InterPro" id="IPR036165">
    <property type="entry name" value="YefM-like_sf"/>
</dbReference>
<keyword evidence="4" id="KW-1185">Reference proteome</keyword>
<evidence type="ECO:0000313" key="3">
    <source>
        <dbReference type="EMBL" id="GAA4745107.1"/>
    </source>
</evidence>
<proteinExistence type="inferred from homology"/>
<comment type="caution">
    <text evidence="3">The sequence shown here is derived from an EMBL/GenBank/DDBJ whole genome shotgun (WGS) entry which is preliminary data.</text>
</comment>
<dbReference type="NCBIfam" id="TIGR01552">
    <property type="entry name" value="phd_fam"/>
    <property type="match status" value="1"/>
</dbReference>
<comment type="function">
    <text evidence="2">Antitoxin component of a type II toxin-antitoxin (TA) system.</text>
</comment>
<dbReference type="Gene3D" id="3.40.1620.10">
    <property type="entry name" value="YefM-like domain"/>
    <property type="match status" value="1"/>
</dbReference>
<evidence type="ECO:0000313" key="4">
    <source>
        <dbReference type="Proteomes" id="UP001500822"/>
    </source>
</evidence>
<sequence>MSPALQAVDTKDGSRHEMAYNLYKLYALGMTTVTLSDFRARQADLIAVAQREPVEITSRGAGRRAVVVSPEFYDRAVQALENEADIRAAAAARAETERISHEDLTAELGF</sequence>